<name>M6CUP8_9LEPT</name>
<dbReference type="EMBL" id="ANIK01000035">
    <property type="protein sequence ID" value="EMJ95434.1"/>
    <property type="molecule type" value="Genomic_DNA"/>
</dbReference>
<evidence type="ECO:0000313" key="2">
    <source>
        <dbReference type="Proteomes" id="UP000011988"/>
    </source>
</evidence>
<proteinExistence type="predicted"/>
<organism evidence="1 2">
    <name type="scientific">Leptospira alstonii serovar Sichuan str. 79601</name>
    <dbReference type="NCBI Taxonomy" id="1218565"/>
    <lineage>
        <taxon>Bacteria</taxon>
        <taxon>Pseudomonadati</taxon>
        <taxon>Spirochaetota</taxon>
        <taxon>Spirochaetia</taxon>
        <taxon>Leptospirales</taxon>
        <taxon>Leptospiraceae</taxon>
        <taxon>Leptospira</taxon>
    </lineage>
</organism>
<reference evidence="1 2" key="1">
    <citation type="submission" date="2013-01" db="EMBL/GenBank/DDBJ databases">
        <authorList>
            <person name="Harkins D.M."/>
            <person name="Durkin A.S."/>
            <person name="Brinkac L.M."/>
            <person name="Haft D.H."/>
            <person name="Selengut J.D."/>
            <person name="Sanka R."/>
            <person name="DePew J."/>
            <person name="Purushe J."/>
            <person name="Galloway R.L."/>
            <person name="Vinetz J.M."/>
            <person name="Sutton G.G."/>
            <person name="Nierman W.C."/>
            <person name="Fouts D.E."/>
        </authorList>
    </citation>
    <scope>NUCLEOTIDE SEQUENCE [LARGE SCALE GENOMIC DNA]</scope>
    <source>
        <strain evidence="1 2">79601</strain>
    </source>
</reference>
<evidence type="ECO:0000313" key="1">
    <source>
        <dbReference type="EMBL" id="EMJ95434.1"/>
    </source>
</evidence>
<accession>M6CUP8</accession>
<dbReference type="AlphaFoldDB" id="M6CUP8"/>
<dbReference type="Proteomes" id="UP000011988">
    <property type="component" value="Unassembled WGS sequence"/>
</dbReference>
<sequence>MDTFIYALNSESKFSIGPKINLIPFGFPDSSDIHDLKDIQKGLFKGRFLVLIGLSKTYGFKNEHNLNYNRSVVLEDLTLWVRSKNENERFFMCSDFLINSRTPFQNFVLFLKDF</sequence>
<comment type="caution">
    <text evidence="1">The sequence shown here is derived from an EMBL/GenBank/DDBJ whole genome shotgun (WGS) entry which is preliminary data.</text>
</comment>
<dbReference type="PATRIC" id="fig|1218565.3.peg.1875"/>
<protein>
    <submittedName>
        <fullName evidence="1">Uncharacterized protein</fullName>
    </submittedName>
</protein>
<gene>
    <name evidence="1" type="ORF">LEP1GSC194_3530</name>
</gene>